<dbReference type="PROSITE" id="PS00107">
    <property type="entry name" value="PROTEIN_KINASE_ATP"/>
    <property type="match status" value="1"/>
</dbReference>
<dbReference type="FunFam" id="3.30.200.20:FF:000042">
    <property type="entry name" value="Aurora kinase A"/>
    <property type="match status" value="1"/>
</dbReference>
<dbReference type="InterPro" id="IPR017441">
    <property type="entry name" value="Protein_kinase_ATP_BS"/>
</dbReference>
<evidence type="ECO:0000256" key="2">
    <source>
        <dbReference type="ARBA" id="ARBA00022527"/>
    </source>
</evidence>
<organism evidence="12 13">
    <name type="scientific">Calidris pygmaea</name>
    <name type="common">Spoon-billed sandpiper</name>
    <dbReference type="NCBI Taxonomy" id="425635"/>
    <lineage>
        <taxon>Eukaryota</taxon>
        <taxon>Metazoa</taxon>
        <taxon>Chordata</taxon>
        <taxon>Craniata</taxon>
        <taxon>Vertebrata</taxon>
        <taxon>Euteleostomi</taxon>
        <taxon>Archelosauria</taxon>
        <taxon>Archosauria</taxon>
        <taxon>Dinosauria</taxon>
        <taxon>Saurischia</taxon>
        <taxon>Theropoda</taxon>
        <taxon>Coelurosauria</taxon>
        <taxon>Aves</taxon>
        <taxon>Neognathae</taxon>
        <taxon>Neoaves</taxon>
        <taxon>Charadriiformes</taxon>
        <taxon>Scolopacidae</taxon>
        <taxon>Calidris</taxon>
    </lineage>
</organism>
<evidence type="ECO:0000256" key="7">
    <source>
        <dbReference type="ARBA" id="ARBA00047899"/>
    </source>
</evidence>
<dbReference type="Gene3D" id="3.30.200.20">
    <property type="entry name" value="Phosphorylase Kinase, domain 1"/>
    <property type="match status" value="1"/>
</dbReference>
<comment type="catalytic activity">
    <reaction evidence="8">
        <text>L-seryl-[protein] + ATP = O-phospho-L-seryl-[protein] + ADP + H(+)</text>
        <dbReference type="Rhea" id="RHEA:17989"/>
        <dbReference type="Rhea" id="RHEA-COMP:9863"/>
        <dbReference type="Rhea" id="RHEA-COMP:11604"/>
        <dbReference type="ChEBI" id="CHEBI:15378"/>
        <dbReference type="ChEBI" id="CHEBI:29999"/>
        <dbReference type="ChEBI" id="CHEBI:30616"/>
        <dbReference type="ChEBI" id="CHEBI:83421"/>
        <dbReference type="ChEBI" id="CHEBI:456216"/>
        <dbReference type="EC" id="2.7.11.1"/>
    </reaction>
</comment>
<keyword evidence="3" id="KW-0808">Transferase</keyword>
<dbReference type="GO" id="GO:0005524">
    <property type="term" value="F:ATP binding"/>
    <property type="evidence" value="ECO:0007669"/>
    <property type="project" value="UniProtKB-UniRule"/>
</dbReference>
<comment type="catalytic activity">
    <reaction evidence="7">
        <text>L-threonyl-[protein] + ATP = O-phospho-L-threonyl-[protein] + ADP + H(+)</text>
        <dbReference type="Rhea" id="RHEA:46608"/>
        <dbReference type="Rhea" id="RHEA-COMP:11060"/>
        <dbReference type="Rhea" id="RHEA-COMP:11605"/>
        <dbReference type="ChEBI" id="CHEBI:15378"/>
        <dbReference type="ChEBI" id="CHEBI:30013"/>
        <dbReference type="ChEBI" id="CHEBI:30616"/>
        <dbReference type="ChEBI" id="CHEBI:61977"/>
        <dbReference type="ChEBI" id="CHEBI:456216"/>
        <dbReference type="EC" id="2.7.11.1"/>
    </reaction>
</comment>
<keyword evidence="13" id="KW-1185">Reference proteome</keyword>
<keyword evidence="6 9" id="KW-0067">ATP-binding</keyword>
<dbReference type="InterPro" id="IPR000719">
    <property type="entry name" value="Prot_kinase_dom"/>
</dbReference>
<keyword evidence="2" id="KW-0723">Serine/threonine-protein kinase</keyword>
<dbReference type="InterPro" id="IPR011009">
    <property type="entry name" value="Kinase-like_dom_sf"/>
</dbReference>
<dbReference type="EC" id="2.7.11.1" evidence="1"/>
<keyword evidence="5" id="KW-0418">Kinase</keyword>
<evidence type="ECO:0000256" key="3">
    <source>
        <dbReference type="ARBA" id="ARBA00022679"/>
    </source>
</evidence>
<dbReference type="GO" id="GO:0004674">
    <property type="term" value="F:protein serine/threonine kinase activity"/>
    <property type="evidence" value="ECO:0007669"/>
    <property type="project" value="UniProtKB-KW"/>
</dbReference>
<accession>A0A8C3K9E6</accession>
<feature type="binding site" evidence="9">
    <location>
        <position position="167"/>
    </location>
    <ligand>
        <name>ATP</name>
        <dbReference type="ChEBI" id="CHEBI:30616"/>
    </ligand>
</feature>
<feature type="region of interest" description="Disordered" evidence="10">
    <location>
        <begin position="1"/>
        <end position="62"/>
    </location>
</feature>
<evidence type="ECO:0000256" key="4">
    <source>
        <dbReference type="ARBA" id="ARBA00022741"/>
    </source>
</evidence>
<evidence type="ECO:0000256" key="1">
    <source>
        <dbReference type="ARBA" id="ARBA00012513"/>
    </source>
</evidence>
<evidence type="ECO:0000313" key="13">
    <source>
        <dbReference type="Proteomes" id="UP000694419"/>
    </source>
</evidence>
<feature type="domain" description="Protein kinase" evidence="11">
    <location>
        <begin position="138"/>
        <end position="250"/>
    </location>
</feature>
<keyword evidence="4 9" id="KW-0547">Nucleotide-binding</keyword>
<dbReference type="GO" id="GO:0007224">
    <property type="term" value="P:smoothened signaling pathway"/>
    <property type="evidence" value="ECO:0007669"/>
    <property type="project" value="TreeGrafter"/>
</dbReference>
<evidence type="ECO:0000256" key="10">
    <source>
        <dbReference type="SAM" id="MobiDB-lite"/>
    </source>
</evidence>
<name>A0A8C3K9E6_9CHAR</name>
<proteinExistence type="predicted"/>
<evidence type="ECO:0000256" key="9">
    <source>
        <dbReference type="PROSITE-ProRule" id="PRU10141"/>
    </source>
</evidence>
<evidence type="ECO:0000256" key="8">
    <source>
        <dbReference type="ARBA" id="ARBA00048679"/>
    </source>
</evidence>
<dbReference type="Pfam" id="PF00069">
    <property type="entry name" value="Pkinase"/>
    <property type="match status" value="1"/>
</dbReference>
<evidence type="ECO:0000313" key="12">
    <source>
        <dbReference type="Ensembl" id="ENSCPGP00000019042.1"/>
    </source>
</evidence>
<dbReference type="PANTHER" id="PTHR22983:SF6">
    <property type="entry name" value="SERINE_THREONINE-PROTEIN KINASE 36"/>
    <property type="match status" value="1"/>
</dbReference>
<dbReference type="PROSITE" id="PS50011">
    <property type="entry name" value="PROTEIN_KINASE_DOM"/>
    <property type="match status" value="1"/>
</dbReference>
<sequence>RWRAREWPGRVRSGAGRGSSHPGLGSRSAVGERRKGSRTGRDGARRPSPGDAWPGEEPRRGGEAPALWIWDRSGWEPSAFPAPSPWWPAAAGAGGRCPTAAGGGGREEGRGEEALFLTGRFASAARRPLPRRPAMEKYHVLEMIGEGSFGRVYKGRRKHSAQVVALKFIPKVGRSEKELKNLQREIEIMRGLHHPNIIQMLDSFETDKEVKGKCFCLTGAMGQGLAPAVIGTIFSEDAGDTLPGPGGGGD</sequence>
<dbReference type="Ensembl" id="ENSCPGT00000020825.1">
    <property type="protein sequence ID" value="ENSCPGP00000019042.1"/>
    <property type="gene ID" value="ENSCPGG00000013322.1"/>
</dbReference>
<dbReference type="SUPFAM" id="SSF56112">
    <property type="entry name" value="Protein kinase-like (PK-like)"/>
    <property type="match status" value="1"/>
</dbReference>
<dbReference type="GO" id="GO:0005737">
    <property type="term" value="C:cytoplasm"/>
    <property type="evidence" value="ECO:0007669"/>
    <property type="project" value="TreeGrafter"/>
</dbReference>
<protein>
    <recommendedName>
        <fullName evidence="1">non-specific serine/threonine protein kinase</fullName>
        <ecNumber evidence="1">2.7.11.1</ecNumber>
    </recommendedName>
</protein>
<feature type="compositionally biased region" description="Basic and acidic residues" evidence="10">
    <location>
        <begin position="30"/>
        <end position="45"/>
    </location>
</feature>
<evidence type="ECO:0000256" key="6">
    <source>
        <dbReference type="ARBA" id="ARBA00022840"/>
    </source>
</evidence>
<dbReference type="AlphaFoldDB" id="A0A8C3K9E6"/>
<reference evidence="12" key="1">
    <citation type="submission" date="2025-08" db="UniProtKB">
        <authorList>
            <consortium name="Ensembl"/>
        </authorList>
    </citation>
    <scope>IDENTIFICATION</scope>
</reference>
<evidence type="ECO:0000259" key="11">
    <source>
        <dbReference type="PROSITE" id="PS50011"/>
    </source>
</evidence>
<reference evidence="12" key="2">
    <citation type="submission" date="2025-09" db="UniProtKB">
        <authorList>
            <consortium name="Ensembl"/>
        </authorList>
    </citation>
    <scope>IDENTIFICATION</scope>
</reference>
<dbReference type="PANTHER" id="PTHR22983">
    <property type="entry name" value="PROTEIN KINASE RELATED"/>
    <property type="match status" value="1"/>
</dbReference>
<evidence type="ECO:0000256" key="5">
    <source>
        <dbReference type="ARBA" id="ARBA00022777"/>
    </source>
</evidence>
<feature type="compositionally biased region" description="Low complexity" evidence="10">
    <location>
        <begin position="10"/>
        <end position="20"/>
    </location>
</feature>
<dbReference type="Proteomes" id="UP000694419">
    <property type="component" value="Unplaced"/>
</dbReference>